<evidence type="ECO:0000313" key="1">
    <source>
        <dbReference type="EMBL" id="GGN45816.1"/>
    </source>
</evidence>
<proteinExistence type="predicted"/>
<dbReference type="EMBL" id="BMML01000049">
    <property type="protein sequence ID" value="GGN45816.1"/>
    <property type="molecule type" value="Genomic_DNA"/>
</dbReference>
<reference evidence="1" key="1">
    <citation type="journal article" date="2014" name="Int. J. Syst. Evol. Microbiol.">
        <title>Complete genome sequence of Corynebacterium casei LMG S-19264T (=DSM 44701T), isolated from a smear-ripened cheese.</title>
        <authorList>
            <consortium name="US DOE Joint Genome Institute (JGI-PGF)"/>
            <person name="Walter F."/>
            <person name="Albersmeier A."/>
            <person name="Kalinowski J."/>
            <person name="Ruckert C."/>
        </authorList>
    </citation>
    <scope>NUCLEOTIDE SEQUENCE</scope>
    <source>
        <strain evidence="1">CGMCC 4.7110</strain>
    </source>
</reference>
<name>A0A917XQJ8_9ACTN</name>
<sequence length="53" mass="5754">MAPPYTPYWCAYVTGWGADKTRYQLAVGPAEQSALAERLAACPDQPVTVTYAC</sequence>
<protein>
    <submittedName>
        <fullName evidence="1">Uncharacterized protein</fullName>
    </submittedName>
</protein>
<evidence type="ECO:0000313" key="2">
    <source>
        <dbReference type="Proteomes" id="UP000653411"/>
    </source>
</evidence>
<organism evidence="1 2">
    <name type="scientific">Streptomyces fuscichromogenes</name>
    <dbReference type="NCBI Taxonomy" id="1324013"/>
    <lineage>
        <taxon>Bacteria</taxon>
        <taxon>Bacillati</taxon>
        <taxon>Actinomycetota</taxon>
        <taxon>Actinomycetes</taxon>
        <taxon>Kitasatosporales</taxon>
        <taxon>Streptomycetaceae</taxon>
        <taxon>Streptomyces</taxon>
    </lineage>
</organism>
<reference evidence="1" key="2">
    <citation type="submission" date="2020-09" db="EMBL/GenBank/DDBJ databases">
        <authorList>
            <person name="Sun Q."/>
            <person name="Zhou Y."/>
        </authorList>
    </citation>
    <scope>NUCLEOTIDE SEQUENCE</scope>
    <source>
        <strain evidence="1">CGMCC 4.7110</strain>
    </source>
</reference>
<keyword evidence="2" id="KW-1185">Reference proteome</keyword>
<comment type="caution">
    <text evidence="1">The sequence shown here is derived from an EMBL/GenBank/DDBJ whole genome shotgun (WGS) entry which is preliminary data.</text>
</comment>
<dbReference type="Proteomes" id="UP000653411">
    <property type="component" value="Unassembled WGS sequence"/>
</dbReference>
<dbReference type="AlphaFoldDB" id="A0A917XQJ8"/>
<dbReference type="RefSeq" id="WP_373295084.1">
    <property type="nucleotide sequence ID" value="NZ_BMML01000049.1"/>
</dbReference>
<accession>A0A917XQJ8</accession>
<gene>
    <name evidence="1" type="ORF">GCM10011578_098120</name>
</gene>